<gene>
    <name evidence="1" type="ORF">CHLRE_06g304450v5</name>
</gene>
<dbReference type="EMBL" id="CM008967">
    <property type="protein sequence ID" value="PNW83043.1"/>
    <property type="molecule type" value="Genomic_DNA"/>
</dbReference>
<dbReference type="RefSeq" id="XP_042924379.1">
    <property type="nucleotide sequence ID" value="XM_043063673.1"/>
</dbReference>
<accession>A0A2K3DR77</accession>
<dbReference type="InParanoid" id="A0A2K3DR77"/>
<evidence type="ECO:0000313" key="1">
    <source>
        <dbReference type="EMBL" id="PNW83043.1"/>
    </source>
</evidence>
<evidence type="ECO:0000313" key="2">
    <source>
        <dbReference type="Proteomes" id="UP000006906"/>
    </source>
</evidence>
<dbReference type="AlphaFoldDB" id="A0A2K3DR77"/>
<dbReference type="GeneID" id="5716911"/>
<protein>
    <submittedName>
        <fullName evidence="1">Uncharacterized protein</fullName>
    </submittedName>
</protein>
<reference evidence="1 2" key="1">
    <citation type="journal article" date="2007" name="Science">
        <title>The Chlamydomonas genome reveals the evolution of key animal and plant functions.</title>
        <authorList>
            <person name="Merchant S.S."/>
            <person name="Prochnik S.E."/>
            <person name="Vallon O."/>
            <person name="Harris E.H."/>
            <person name="Karpowicz S.J."/>
            <person name="Witman G.B."/>
            <person name="Terry A."/>
            <person name="Salamov A."/>
            <person name="Fritz-Laylin L.K."/>
            <person name="Marechal-Drouard L."/>
            <person name="Marshall W.F."/>
            <person name="Qu L.H."/>
            <person name="Nelson D.R."/>
            <person name="Sanderfoot A.A."/>
            <person name="Spalding M.H."/>
            <person name="Kapitonov V.V."/>
            <person name="Ren Q."/>
            <person name="Ferris P."/>
            <person name="Lindquist E."/>
            <person name="Shapiro H."/>
            <person name="Lucas S.M."/>
            <person name="Grimwood J."/>
            <person name="Schmutz J."/>
            <person name="Cardol P."/>
            <person name="Cerutti H."/>
            <person name="Chanfreau G."/>
            <person name="Chen C.L."/>
            <person name="Cognat V."/>
            <person name="Croft M.T."/>
            <person name="Dent R."/>
            <person name="Dutcher S."/>
            <person name="Fernandez E."/>
            <person name="Fukuzawa H."/>
            <person name="Gonzalez-Ballester D."/>
            <person name="Gonzalez-Halphen D."/>
            <person name="Hallmann A."/>
            <person name="Hanikenne M."/>
            <person name="Hippler M."/>
            <person name="Inwood W."/>
            <person name="Jabbari K."/>
            <person name="Kalanon M."/>
            <person name="Kuras R."/>
            <person name="Lefebvre P.A."/>
            <person name="Lemaire S.D."/>
            <person name="Lobanov A.V."/>
            <person name="Lohr M."/>
            <person name="Manuell A."/>
            <person name="Meier I."/>
            <person name="Mets L."/>
            <person name="Mittag M."/>
            <person name="Mittelmeier T."/>
            <person name="Moroney J.V."/>
            <person name="Moseley J."/>
            <person name="Napoli C."/>
            <person name="Nedelcu A.M."/>
            <person name="Niyogi K."/>
            <person name="Novoselov S.V."/>
            <person name="Paulsen I.T."/>
            <person name="Pazour G."/>
            <person name="Purton S."/>
            <person name="Ral J.P."/>
            <person name="Riano-Pachon D.M."/>
            <person name="Riekhof W."/>
            <person name="Rymarquis L."/>
            <person name="Schroda M."/>
            <person name="Stern D."/>
            <person name="Umen J."/>
            <person name="Willows R."/>
            <person name="Wilson N."/>
            <person name="Zimmer S.L."/>
            <person name="Allmer J."/>
            <person name="Balk J."/>
            <person name="Bisova K."/>
            <person name="Chen C.J."/>
            <person name="Elias M."/>
            <person name="Gendler K."/>
            <person name="Hauser C."/>
            <person name="Lamb M.R."/>
            <person name="Ledford H."/>
            <person name="Long J.C."/>
            <person name="Minagawa J."/>
            <person name="Page M.D."/>
            <person name="Pan J."/>
            <person name="Pootakham W."/>
            <person name="Roje S."/>
            <person name="Rose A."/>
            <person name="Stahlberg E."/>
            <person name="Terauchi A.M."/>
            <person name="Yang P."/>
            <person name="Ball S."/>
            <person name="Bowler C."/>
            <person name="Dieckmann C.L."/>
            <person name="Gladyshev V.N."/>
            <person name="Green P."/>
            <person name="Jorgensen R."/>
            <person name="Mayfield S."/>
            <person name="Mueller-Roeber B."/>
            <person name="Rajamani S."/>
            <person name="Sayre R.T."/>
            <person name="Brokstein P."/>
            <person name="Dubchak I."/>
            <person name="Goodstein D."/>
            <person name="Hornick L."/>
            <person name="Huang Y.W."/>
            <person name="Jhaveri J."/>
            <person name="Luo Y."/>
            <person name="Martinez D."/>
            <person name="Ngau W.C."/>
            <person name="Otillar B."/>
            <person name="Poliakov A."/>
            <person name="Porter A."/>
            <person name="Szajkowski L."/>
            <person name="Werner G."/>
            <person name="Zhou K."/>
            <person name="Grigoriev I.V."/>
            <person name="Rokhsar D.S."/>
            <person name="Grossman A.R."/>
        </authorList>
    </citation>
    <scope>NUCLEOTIDE SEQUENCE [LARGE SCALE GENOMIC DNA]</scope>
    <source>
        <strain evidence="2">CC-503</strain>
    </source>
</reference>
<dbReference type="KEGG" id="cre:CHLRE_06g304450v5"/>
<sequence length="172" mass="18204">MTTPHQSQRPPACLSAPAAVQLSSAPLKPCCSPTGIGMTGLVTAGAFLMLFKAVVQALCSIEAEPGCPAWVTSSAALGDARQLVRAQVLLYGGVWAYLGAHQLATGSGLPGWVRFVPAWVRHFTAWVRHFTAWAAVEGLAFTAALAMHGASVLVHSLVLDLAVRLGMWLRFR</sequence>
<organism evidence="1 2">
    <name type="scientific">Chlamydomonas reinhardtii</name>
    <name type="common">Chlamydomonas smithii</name>
    <dbReference type="NCBI Taxonomy" id="3055"/>
    <lineage>
        <taxon>Eukaryota</taxon>
        <taxon>Viridiplantae</taxon>
        <taxon>Chlorophyta</taxon>
        <taxon>core chlorophytes</taxon>
        <taxon>Chlorophyceae</taxon>
        <taxon>CS clade</taxon>
        <taxon>Chlamydomonadales</taxon>
        <taxon>Chlamydomonadaceae</taxon>
        <taxon>Chlamydomonas</taxon>
    </lineage>
</organism>
<proteinExistence type="predicted"/>
<name>A0A2K3DR77_CHLRE</name>
<dbReference type="Proteomes" id="UP000006906">
    <property type="component" value="Chromosome 6"/>
</dbReference>
<dbReference type="ExpressionAtlas" id="A0A2K3DR77">
    <property type="expression patterns" value="baseline"/>
</dbReference>
<dbReference type="Gramene" id="PNW83043">
    <property type="protein sequence ID" value="PNW83043"/>
    <property type="gene ID" value="CHLRE_06g304450v5"/>
</dbReference>
<keyword evidence="2" id="KW-1185">Reference proteome</keyword>